<dbReference type="Pfam" id="PF00096">
    <property type="entry name" value="zf-C2H2"/>
    <property type="match status" value="2"/>
</dbReference>
<dbReference type="PROSITE" id="PS00028">
    <property type="entry name" value="ZINC_FINGER_C2H2_1"/>
    <property type="match status" value="2"/>
</dbReference>
<keyword evidence="4" id="KW-1185">Reference proteome</keyword>
<dbReference type="SUPFAM" id="SSF57667">
    <property type="entry name" value="beta-beta-alpha zinc fingers"/>
    <property type="match status" value="1"/>
</dbReference>
<dbReference type="InterPro" id="IPR013087">
    <property type="entry name" value="Znf_C2H2_type"/>
</dbReference>
<dbReference type="GO" id="GO:0008270">
    <property type="term" value="F:zinc ion binding"/>
    <property type="evidence" value="ECO:0007669"/>
    <property type="project" value="UniProtKB-KW"/>
</dbReference>
<gene>
    <name evidence="3" type="ORF">MEDL_29911</name>
</gene>
<reference evidence="3" key="1">
    <citation type="submission" date="2021-03" db="EMBL/GenBank/DDBJ databases">
        <authorList>
            <person name="Bekaert M."/>
        </authorList>
    </citation>
    <scope>NUCLEOTIDE SEQUENCE</scope>
</reference>
<comment type="caution">
    <text evidence="3">The sequence shown here is derived from an EMBL/GenBank/DDBJ whole genome shotgun (WGS) entry which is preliminary data.</text>
</comment>
<organism evidence="3 4">
    <name type="scientific">Mytilus edulis</name>
    <name type="common">Blue mussel</name>
    <dbReference type="NCBI Taxonomy" id="6550"/>
    <lineage>
        <taxon>Eukaryota</taxon>
        <taxon>Metazoa</taxon>
        <taxon>Spiralia</taxon>
        <taxon>Lophotrochozoa</taxon>
        <taxon>Mollusca</taxon>
        <taxon>Bivalvia</taxon>
        <taxon>Autobranchia</taxon>
        <taxon>Pteriomorphia</taxon>
        <taxon>Mytilida</taxon>
        <taxon>Mytiloidea</taxon>
        <taxon>Mytilidae</taxon>
        <taxon>Mytilinae</taxon>
        <taxon>Mytilus</taxon>
    </lineage>
</organism>
<evidence type="ECO:0000313" key="3">
    <source>
        <dbReference type="EMBL" id="CAG2216128.1"/>
    </source>
</evidence>
<dbReference type="Proteomes" id="UP000683360">
    <property type="component" value="Unassembled WGS sequence"/>
</dbReference>
<dbReference type="InterPro" id="IPR036236">
    <property type="entry name" value="Znf_C2H2_sf"/>
</dbReference>
<feature type="domain" description="C2H2-type" evidence="2">
    <location>
        <begin position="8"/>
        <end position="36"/>
    </location>
</feature>
<dbReference type="OrthoDB" id="10004641at2759"/>
<dbReference type="EMBL" id="CAJPWZ010001472">
    <property type="protein sequence ID" value="CAG2216128.1"/>
    <property type="molecule type" value="Genomic_DNA"/>
</dbReference>
<dbReference type="SMART" id="SM00355">
    <property type="entry name" value="ZnF_C2H2"/>
    <property type="match status" value="2"/>
</dbReference>
<proteinExistence type="predicted"/>
<protein>
    <submittedName>
        <fullName evidence="3">KRAB</fullName>
    </submittedName>
</protein>
<dbReference type="AlphaFoldDB" id="A0A8S3S756"/>
<evidence type="ECO:0000259" key="2">
    <source>
        <dbReference type="PROSITE" id="PS50157"/>
    </source>
</evidence>
<dbReference type="Gene3D" id="3.30.160.60">
    <property type="entry name" value="Classic Zinc Finger"/>
    <property type="match status" value="2"/>
</dbReference>
<name>A0A8S3S756_MYTED</name>
<evidence type="ECO:0000313" key="4">
    <source>
        <dbReference type="Proteomes" id="UP000683360"/>
    </source>
</evidence>
<keyword evidence="1" id="KW-0863">Zinc-finger</keyword>
<keyword evidence="1" id="KW-0862">Zinc</keyword>
<dbReference type="PROSITE" id="PS50157">
    <property type="entry name" value="ZINC_FINGER_C2H2_2"/>
    <property type="match status" value="2"/>
</dbReference>
<evidence type="ECO:0000256" key="1">
    <source>
        <dbReference type="PROSITE-ProRule" id="PRU00042"/>
    </source>
</evidence>
<accession>A0A8S3S756</accession>
<sequence length="190" mass="22172">MEEDNYKYMCKDCGQGYAKKKNLRRHRNQIHENKIKYFRCSVVECEKTYFRREYLILHLQSAHHINRNEAKEQAQRALHETGNRSEVNSLERRLFLKPCSVNIFDCLITPATSELTPIISSCKHKKGKRSTCKTCNMLITTPDFTSNLTGKTYYTKSFEPLDCSTENVVYGIECTWCGLLYFGETRQTLG</sequence>
<feature type="domain" description="C2H2-type" evidence="2">
    <location>
        <begin position="38"/>
        <end position="68"/>
    </location>
</feature>
<keyword evidence="1" id="KW-0479">Metal-binding</keyword>